<sequence>MCSDSKTSDVFSHQTEFVCEAKNLHDEICSGKLREAPLIPLAEEAVKDLLALLRGESRGKGGGYKDPNIDHFTRHRLDGMKTLLKFYTDKRSKTYGHWSASSLMAAVSLNRGTYCARILRSLTRQYINDRTVLPINPYGNWNETLLVDESLCTELNLYLQEIGNHITAEKLVLYLHRKDVMERHGITRKISAHTARRYLKILGFRFREPSKGSYADGHERGDVVDYREKHYLPSWAGIMQRVLKWTSEGIPEYGPLPGRQVIVWFHDETIFYAHDRRRRNWYHKDAPCKPYQKGDGHSLMIADFVSAEFGFLRTPDGRTARRLFRPGKNRDGYFTSEDIKDQARAAMDLVEELYPEYEHVFIYDNATTHLKREDGALSARKMTKGPSANFFTSVQARDDQGKPIPGQRTKIQMKPGKLPDGTEQPLYYPDDFKDEKGQPSELAGKFKGIVNILLERNINIEGKKFECRGFKCASPAVDCCMKRILYNQPDFSNQESILEATYRERGFQVIFLPKYHCELNPIEQCWGYSKRLYRFYPQSSREDVLQKNAVECLDAIPIESIRRFFNHAYKFADAYSKGLNGRQAAWAARKYRGHRVLPESLMEDMGKAGIV</sequence>
<gene>
    <name evidence="1" type="ORF">K435DRAFT_661731</name>
</gene>
<proteinExistence type="predicted"/>
<accession>A0A4S8M7K5</accession>
<dbReference type="PANTHER" id="PTHR35871">
    <property type="entry name" value="EXPRESSED PROTEIN"/>
    <property type="match status" value="1"/>
</dbReference>
<dbReference type="GO" id="GO:0003676">
    <property type="term" value="F:nucleic acid binding"/>
    <property type="evidence" value="ECO:0007669"/>
    <property type="project" value="InterPro"/>
</dbReference>
<protein>
    <recommendedName>
        <fullName evidence="3">Tc1-like transposase DDE domain-containing protein</fullName>
    </recommendedName>
</protein>
<dbReference type="PANTHER" id="PTHR35871:SF1">
    <property type="entry name" value="CXC1-LIKE CYSTEINE CLUSTER ASSOCIATED WITH KDZ TRANSPOSASES DOMAIN-CONTAINING PROTEIN"/>
    <property type="match status" value="1"/>
</dbReference>
<dbReference type="EMBL" id="ML179144">
    <property type="protein sequence ID" value="THU98051.1"/>
    <property type="molecule type" value="Genomic_DNA"/>
</dbReference>
<evidence type="ECO:0000313" key="1">
    <source>
        <dbReference type="EMBL" id="THU98051.1"/>
    </source>
</evidence>
<evidence type="ECO:0000313" key="2">
    <source>
        <dbReference type="Proteomes" id="UP000297245"/>
    </source>
</evidence>
<dbReference type="Proteomes" id="UP000297245">
    <property type="component" value="Unassembled WGS sequence"/>
</dbReference>
<keyword evidence="2" id="KW-1185">Reference proteome</keyword>
<dbReference type="Gene3D" id="3.30.420.10">
    <property type="entry name" value="Ribonuclease H-like superfamily/Ribonuclease H"/>
    <property type="match status" value="1"/>
</dbReference>
<dbReference type="AlphaFoldDB" id="A0A4S8M7K5"/>
<dbReference type="InterPro" id="IPR036397">
    <property type="entry name" value="RNaseH_sf"/>
</dbReference>
<organism evidence="1 2">
    <name type="scientific">Dendrothele bispora (strain CBS 962.96)</name>
    <dbReference type="NCBI Taxonomy" id="1314807"/>
    <lineage>
        <taxon>Eukaryota</taxon>
        <taxon>Fungi</taxon>
        <taxon>Dikarya</taxon>
        <taxon>Basidiomycota</taxon>
        <taxon>Agaricomycotina</taxon>
        <taxon>Agaricomycetes</taxon>
        <taxon>Agaricomycetidae</taxon>
        <taxon>Agaricales</taxon>
        <taxon>Agaricales incertae sedis</taxon>
        <taxon>Dendrothele</taxon>
    </lineage>
</organism>
<evidence type="ECO:0008006" key="3">
    <source>
        <dbReference type="Google" id="ProtNLM"/>
    </source>
</evidence>
<reference evidence="1 2" key="1">
    <citation type="journal article" date="2019" name="Nat. Ecol. Evol.">
        <title>Megaphylogeny resolves global patterns of mushroom evolution.</title>
        <authorList>
            <person name="Varga T."/>
            <person name="Krizsan K."/>
            <person name="Foldi C."/>
            <person name="Dima B."/>
            <person name="Sanchez-Garcia M."/>
            <person name="Sanchez-Ramirez S."/>
            <person name="Szollosi G.J."/>
            <person name="Szarkandi J.G."/>
            <person name="Papp V."/>
            <person name="Albert L."/>
            <person name="Andreopoulos W."/>
            <person name="Angelini C."/>
            <person name="Antonin V."/>
            <person name="Barry K.W."/>
            <person name="Bougher N.L."/>
            <person name="Buchanan P."/>
            <person name="Buyck B."/>
            <person name="Bense V."/>
            <person name="Catcheside P."/>
            <person name="Chovatia M."/>
            <person name="Cooper J."/>
            <person name="Damon W."/>
            <person name="Desjardin D."/>
            <person name="Finy P."/>
            <person name="Geml J."/>
            <person name="Haridas S."/>
            <person name="Hughes K."/>
            <person name="Justo A."/>
            <person name="Karasinski D."/>
            <person name="Kautmanova I."/>
            <person name="Kiss B."/>
            <person name="Kocsube S."/>
            <person name="Kotiranta H."/>
            <person name="LaButti K.M."/>
            <person name="Lechner B.E."/>
            <person name="Liimatainen K."/>
            <person name="Lipzen A."/>
            <person name="Lukacs Z."/>
            <person name="Mihaltcheva S."/>
            <person name="Morgado L.N."/>
            <person name="Niskanen T."/>
            <person name="Noordeloos M.E."/>
            <person name="Ohm R.A."/>
            <person name="Ortiz-Santana B."/>
            <person name="Ovrebo C."/>
            <person name="Racz N."/>
            <person name="Riley R."/>
            <person name="Savchenko A."/>
            <person name="Shiryaev A."/>
            <person name="Soop K."/>
            <person name="Spirin V."/>
            <person name="Szebenyi C."/>
            <person name="Tomsovsky M."/>
            <person name="Tulloss R.E."/>
            <person name="Uehling J."/>
            <person name="Grigoriev I.V."/>
            <person name="Vagvolgyi C."/>
            <person name="Papp T."/>
            <person name="Martin F.M."/>
            <person name="Miettinen O."/>
            <person name="Hibbett D.S."/>
            <person name="Nagy L.G."/>
        </authorList>
    </citation>
    <scope>NUCLEOTIDE SEQUENCE [LARGE SCALE GENOMIC DNA]</scope>
    <source>
        <strain evidence="1 2">CBS 962.96</strain>
    </source>
</reference>
<name>A0A4S8M7K5_DENBC</name>
<dbReference type="OrthoDB" id="10044727at2759"/>